<dbReference type="STRING" id="29341.RSJ17_07340"/>
<dbReference type="Gene3D" id="3.10.350.10">
    <property type="entry name" value="LysM domain"/>
    <property type="match status" value="1"/>
</dbReference>
<accession>A0A0C1UAF4</accession>
<gene>
    <name evidence="2" type="ORF">U732_909</name>
</gene>
<dbReference type="AlphaFoldDB" id="A0A0C1UAF4"/>
<dbReference type="Proteomes" id="UP000031366">
    <property type="component" value="Unassembled WGS sequence"/>
</dbReference>
<evidence type="ECO:0000313" key="2">
    <source>
        <dbReference type="EMBL" id="KIE44530.1"/>
    </source>
</evidence>
<dbReference type="CDD" id="cd00118">
    <property type="entry name" value="LysM"/>
    <property type="match status" value="1"/>
</dbReference>
<sequence>MEFWIIQDNNKLMFPVIPPSFEVGSGTLNKTVNVEQLGEVTFLAKSPPKTLKVSSFFPSQEYSFASYKDSPEPYEAIELINNFKENMKPVRFIITETPINSLFSIENFSYLEQDGTRDVYFTLDLKEYNPIKVSSKIVGKHGYSHDKVNMKGANNIASTVRPVDAKPKTYTIKVGDTFPLISKKFTGNSDNWRALAEKNGFKGNFNLKPGTVIKL</sequence>
<dbReference type="PROSITE" id="PS51782">
    <property type="entry name" value="LYSM"/>
    <property type="match status" value="1"/>
</dbReference>
<organism evidence="2 3">
    <name type="scientific">Clostridium argentinense CDC 2741</name>
    <dbReference type="NCBI Taxonomy" id="1418104"/>
    <lineage>
        <taxon>Bacteria</taxon>
        <taxon>Bacillati</taxon>
        <taxon>Bacillota</taxon>
        <taxon>Clostridia</taxon>
        <taxon>Eubacteriales</taxon>
        <taxon>Clostridiaceae</taxon>
        <taxon>Clostridium</taxon>
    </lineage>
</organism>
<reference evidence="2 3" key="1">
    <citation type="journal article" date="2015" name="Infect. Genet. Evol.">
        <title>Genomic sequences of six botulinum neurotoxin-producing strains representing three clostridial species illustrate the mobility and diversity of botulinum neurotoxin genes.</title>
        <authorList>
            <person name="Smith T.J."/>
            <person name="Hill K.K."/>
            <person name="Xie G."/>
            <person name="Foley B.T."/>
            <person name="Williamson C.H."/>
            <person name="Foster J.T."/>
            <person name="Johnson S.L."/>
            <person name="Chertkov O."/>
            <person name="Teshima H."/>
            <person name="Gibbons H.S."/>
            <person name="Johnsky L.A."/>
            <person name="Karavis M.A."/>
            <person name="Smith L.A."/>
        </authorList>
    </citation>
    <scope>NUCLEOTIDE SEQUENCE [LARGE SCALE GENOMIC DNA]</scope>
    <source>
        <strain evidence="2 3">CDC 2741</strain>
    </source>
</reference>
<comment type="caution">
    <text evidence="2">The sequence shown here is derived from an EMBL/GenBank/DDBJ whole genome shotgun (WGS) entry which is preliminary data.</text>
</comment>
<protein>
    <submittedName>
        <fullName evidence="2">LysM domain protein</fullName>
    </submittedName>
</protein>
<dbReference type="EMBL" id="AYSO01000020">
    <property type="protein sequence ID" value="KIE44530.1"/>
    <property type="molecule type" value="Genomic_DNA"/>
</dbReference>
<keyword evidence="3" id="KW-1185">Reference proteome</keyword>
<proteinExistence type="predicted"/>
<evidence type="ECO:0000313" key="3">
    <source>
        <dbReference type="Proteomes" id="UP000031366"/>
    </source>
</evidence>
<dbReference type="OrthoDB" id="9800780at2"/>
<dbReference type="InterPro" id="IPR018392">
    <property type="entry name" value="LysM"/>
</dbReference>
<name>A0A0C1UAF4_9CLOT</name>
<dbReference type="RefSeq" id="WP_052268319.1">
    <property type="nucleotide sequence ID" value="NZ_AYSO01000020.1"/>
</dbReference>
<feature type="domain" description="LysM" evidence="1">
    <location>
        <begin position="168"/>
        <end position="215"/>
    </location>
</feature>
<evidence type="ECO:0000259" key="1">
    <source>
        <dbReference type="PROSITE" id="PS51782"/>
    </source>
</evidence>
<dbReference type="Pfam" id="PF01476">
    <property type="entry name" value="LysM"/>
    <property type="match status" value="1"/>
</dbReference>
<dbReference type="InterPro" id="IPR036779">
    <property type="entry name" value="LysM_dom_sf"/>
</dbReference>